<dbReference type="InterPro" id="IPR023165">
    <property type="entry name" value="rRNA_Ade_diMease-like_C"/>
</dbReference>
<keyword evidence="2" id="KW-1185">Reference proteome</keyword>
<dbReference type="OMA" id="VDILDLW"/>
<dbReference type="EMBL" id="KI912121">
    <property type="protein sequence ID" value="ETS73877.1"/>
    <property type="molecule type" value="Genomic_DNA"/>
</dbReference>
<evidence type="ECO:0008006" key="3">
    <source>
        <dbReference type="Google" id="ProtNLM"/>
    </source>
</evidence>
<dbReference type="AlphaFoldDB" id="W3WL47"/>
<accession>W3WL47</accession>
<dbReference type="Proteomes" id="UP000030651">
    <property type="component" value="Unassembled WGS sequence"/>
</dbReference>
<dbReference type="GeneID" id="19279836"/>
<sequence length="471" mass="54245">MEPDAELYREFLQPLLDKEGTSLIPKSGIIWKELNSVLSPQYLPHQKPLKRDDAGSNAPNDTLLVNVNFTYHPRKKFQAFDSIATLLLHQFMDSIKTSSLFHKYGQVRMLVWVRREDKTNLLPRLMQKRKRTASDAELLCHSINEVVGWNSPDHFAFTRDTLIDRASAVATLQRMQDAGLKVPRGRETDTYLQAQKDLKNLDKLPVPGTVPPVWDRAYMKDLEELKALNPRSGTRDFDSLKSKMWRNNSTLKKAEQYHDLLQRGKELSAAKTRGDMSEEEIRAQEQVLSTEYERLPITSKSEFTTHRDNLHLWQQAEPVLLWDRRSYEPLLGAVDEIFPNIEASLLDISPRPVHHRIRDIGFGSNRTGESFELMEKALWAEPRADLKRALDTVWPGASDWIVPRCPSLTDPKQGGVNVDAKGLELAVRSLSAKQWEEVLEQWCQWPLRPDFVDLVARSLDYTEDDDAMHTR</sequence>
<dbReference type="KEGG" id="pfy:PFICI_14823"/>
<evidence type="ECO:0000313" key="1">
    <source>
        <dbReference type="EMBL" id="ETS73877.1"/>
    </source>
</evidence>
<dbReference type="RefSeq" id="XP_007841595.1">
    <property type="nucleotide sequence ID" value="XM_007843404.1"/>
</dbReference>
<dbReference type="Gene3D" id="3.40.50.150">
    <property type="entry name" value="Vaccinia Virus protein VP39"/>
    <property type="match status" value="1"/>
</dbReference>
<dbReference type="InterPro" id="IPR029063">
    <property type="entry name" value="SAM-dependent_MTases_sf"/>
</dbReference>
<dbReference type="OrthoDB" id="16079at2759"/>
<protein>
    <recommendedName>
        <fullName evidence="3">Mitochondrial transcription factor 1</fullName>
    </recommendedName>
</protein>
<name>W3WL47_PESFW</name>
<evidence type="ECO:0000313" key="2">
    <source>
        <dbReference type="Proteomes" id="UP000030651"/>
    </source>
</evidence>
<gene>
    <name evidence="1" type="ORF">PFICI_14823</name>
</gene>
<dbReference type="HOGENOM" id="CLU_014537_1_0_1"/>
<proteinExistence type="predicted"/>
<dbReference type="eggNOG" id="ENOG502QY7G">
    <property type="taxonomic scope" value="Eukaryota"/>
</dbReference>
<organism evidence="1 2">
    <name type="scientific">Pestalotiopsis fici (strain W106-1 / CGMCC3.15140)</name>
    <dbReference type="NCBI Taxonomy" id="1229662"/>
    <lineage>
        <taxon>Eukaryota</taxon>
        <taxon>Fungi</taxon>
        <taxon>Dikarya</taxon>
        <taxon>Ascomycota</taxon>
        <taxon>Pezizomycotina</taxon>
        <taxon>Sordariomycetes</taxon>
        <taxon>Xylariomycetidae</taxon>
        <taxon>Amphisphaeriales</taxon>
        <taxon>Sporocadaceae</taxon>
        <taxon>Pestalotiopsis</taxon>
    </lineage>
</organism>
<dbReference type="InParanoid" id="W3WL47"/>
<reference evidence="2" key="1">
    <citation type="journal article" date="2015" name="BMC Genomics">
        <title>Genomic and transcriptomic analysis of the endophytic fungus Pestalotiopsis fici reveals its lifestyle and high potential for synthesis of natural products.</title>
        <authorList>
            <person name="Wang X."/>
            <person name="Zhang X."/>
            <person name="Liu L."/>
            <person name="Xiang M."/>
            <person name="Wang W."/>
            <person name="Sun X."/>
            <person name="Che Y."/>
            <person name="Guo L."/>
            <person name="Liu G."/>
            <person name="Guo L."/>
            <person name="Wang C."/>
            <person name="Yin W.B."/>
            <person name="Stadler M."/>
            <person name="Zhang X."/>
            <person name="Liu X."/>
        </authorList>
    </citation>
    <scope>NUCLEOTIDE SEQUENCE [LARGE SCALE GENOMIC DNA]</scope>
    <source>
        <strain evidence="2">W106-1 / CGMCC3.15140</strain>
    </source>
</reference>
<dbReference type="Gene3D" id="1.10.8.100">
    <property type="entry name" value="Ribosomal RNA adenine dimethylase-like, domain 2"/>
    <property type="match status" value="1"/>
</dbReference>